<evidence type="ECO:0008006" key="3">
    <source>
        <dbReference type="Google" id="ProtNLM"/>
    </source>
</evidence>
<accession>A0AA49PZC5</accession>
<feature type="chain" id="PRO_5041384657" description="DUF2846 domain-containing protein" evidence="1">
    <location>
        <begin position="21"/>
        <end position="175"/>
    </location>
</feature>
<reference evidence="2" key="2">
    <citation type="journal article" date="2024" name="Antonie Van Leeuwenhoek">
        <title>Roseihalotalea indica gen. nov., sp. nov., a halophilic Bacteroidetes from mesopelagic Southwest Indian Ocean with higher carbohydrate metabolic potential.</title>
        <authorList>
            <person name="Chen B."/>
            <person name="Zhang M."/>
            <person name="Lin D."/>
            <person name="Ye J."/>
            <person name="Tang K."/>
        </authorList>
    </citation>
    <scope>NUCLEOTIDE SEQUENCE</scope>
    <source>
        <strain evidence="2">TK19036</strain>
    </source>
</reference>
<evidence type="ECO:0000256" key="1">
    <source>
        <dbReference type="SAM" id="SignalP"/>
    </source>
</evidence>
<keyword evidence="1" id="KW-0732">Signal</keyword>
<name>A0AA49PZC5_9BACT</name>
<feature type="signal peptide" evidence="1">
    <location>
        <begin position="1"/>
        <end position="20"/>
    </location>
</feature>
<proteinExistence type="predicted"/>
<protein>
    <recommendedName>
        <fullName evidence="3">DUF2846 domain-containing protein</fullName>
    </recommendedName>
</protein>
<dbReference type="AlphaFoldDB" id="A0AA49PZC5"/>
<sequence>MKNIILLSLFTALVSLNAFGQEFPQPSKGKSLVYFARVSGAGAIINFKYFDGEKYLGKMNGVHYFAYECDPGEHVFWVAAENRDYVTADLQPDATYILEVRPVPGVIKAAVQLNPVSPDNTRIVKRVKKIMAKKEPKALKGQEEDMSFFIKNGMERYEAVKGKAKVAVVDPSWTF</sequence>
<gene>
    <name evidence="2" type="ORF">K4G66_15500</name>
</gene>
<dbReference type="EMBL" id="CP120682">
    <property type="protein sequence ID" value="WKN40099.1"/>
    <property type="molecule type" value="Genomic_DNA"/>
</dbReference>
<reference evidence="2" key="1">
    <citation type="journal article" date="2023" name="Comput. Struct. Biotechnol. J.">
        <title>Discovery of a novel marine Bacteroidetes with a rich repertoire of carbohydrate-active enzymes.</title>
        <authorList>
            <person name="Chen B."/>
            <person name="Liu G."/>
            <person name="Chen Q."/>
            <person name="Wang H."/>
            <person name="Liu L."/>
            <person name="Tang K."/>
        </authorList>
    </citation>
    <scope>NUCLEOTIDE SEQUENCE</scope>
    <source>
        <strain evidence="2">TK19036</strain>
    </source>
</reference>
<organism evidence="2">
    <name type="scientific">Roseihalotalea indica</name>
    <dbReference type="NCBI Taxonomy" id="2867963"/>
    <lineage>
        <taxon>Bacteria</taxon>
        <taxon>Pseudomonadati</taxon>
        <taxon>Bacteroidota</taxon>
        <taxon>Cytophagia</taxon>
        <taxon>Cytophagales</taxon>
        <taxon>Catalimonadaceae</taxon>
        <taxon>Roseihalotalea</taxon>
    </lineage>
</organism>
<evidence type="ECO:0000313" key="2">
    <source>
        <dbReference type="EMBL" id="WKN40099.1"/>
    </source>
</evidence>